<feature type="region of interest" description="Disordered" evidence="2">
    <location>
        <begin position="1"/>
        <end position="23"/>
    </location>
</feature>
<dbReference type="HOGENOM" id="CLU_1778772_0_0_1"/>
<evidence type="ECO:0000313" key="4">
    <source>
        <dbReference type="Proteomes" id="UP000006757"/>
    </source>
</evidence>
<dbReference type="eggNOG" id="KOG1119">
    <property type="taxonomic scope" value="Eukaryota"/>
</dbReference>
<dbReference type="InParanoid" id="K1V0E2"/>
<dbReference type="GO" id="GO:0005739">
    <property type="term" value="C:mitochondrion"/>
    <property type="evidence" value="ECO:0007669"/>
    <property type="project" value="TreeGrafter"/>
</dbReference>
<dbReference type="OrthoDB" id="1938621at2759"/>
<dbReference type="STRING" id="1220162.K1V0E2"/>
<dbReference type="AlphaFoldDB" id="K1V0E2"/>
<reference evidence="3 4" key="1">
    <citation type="journal article" date="2012" name="Eukaryot. Cell">
        <title>Genome sequence of the Trichosporon asahii environmental strain CBS 8904.</title>
        <authorList>
            <person name="Yang R.Y."/>
            <person name="Li H.T."/>
            <person name="Zhu H."/>
            <person name="Zhou G.P."/>
            <person name="Wang M."/>
            <person name="Wang L."/>
        </authorList>
    </citation>
    <scope>NUCLEOTIDE SEQUENCE [LARGE SCALE GENOMIC DNA]</scope>
    <source>
        <strain evidence="3 4">CBS 8904</strain>
    </source>
</reference>
<dbReference type="SUPFAM" id="SSF89360">
    <property type="entry name" value="HesB-like domain"/>
    <property type="match status" value="1"/>
</dbReference>
<sequence>MMDDIHSQSAELCLSPPPPPSITMRRSAHLLRPLRSALPSATPLRARTLVSLPRPTSSTLAFAAVRSAVPRTALRWASTEAAAPSTVSVSVEAPDLAAIKEEGFIEDPELVPTEKATLAITPEATAQLAKLKAGEPADSPMALRVGVDSGGCHGYQYIMELTEEKGTDD</sequence>
<name>K1V0E2_TRIAC</name>
<dbReference type="GO" id="GO:0016226">
    <property type="term" value="P:iron-sulfur cluster assembly"/>
    <property type="evidence" value="ECO:0007669"/>
    <property type="project" value="TreeGrafter"/>
</dbReference>
<accession>K1V0E2</accession>
<gene>
    <name evidence="3" type="ORF">A1Q2_08317</name>
</gene>
<comment type="similarity">
    <text evidence="1">Belongs to the HesB/IscA family.</text>
</comment>
<evidence type="ECO:0000313" key="3">
    <source>
        <dbReference type="EMBL" id="EKC97394.1"/>
    </source>
</evidence>
<dbReference type="Proteomes" id="UP000006757">
    <property type="component" value="Unassembled WGS sequence"/>
</dbReference>
<dbReference type="InterPro" id="IPR035903">
    <property type="entry name" value="HesB-like_dom_sf"/>
</dbReference>
<dbReference type="Gene3D" id="2.60.300.12">
    <property type="entry name" value="HesB-like domain"/>
    <property type="match status" value="1"/>
</dbReference>
<dbReference type="EMBL" id="AMBO01000412">
    <property type="protein sequence ID" value="EKC97394.1"/>
    <property type="molecule type" value="Genomic_DNA"/>
</dbReference>
<dbReference type="GO" id="GO:0051539">
    <property type="term" value="F:4 iron, 4 sulfur cluster binding"/>
    <property type="evidence" value="ECO:0007669"/>
    <property type="project" value="TreeGrafter"/>
</dbReference>
<evidence type="ECO:0000256" key="1">
    <source>
        <dbReference type="ARBA" id="ARBA00006718"/>
    </source>
</evidence>
<keyword evidence="4" id="KW-1185">Reference proteome</keyword>
<dbReference type="GO" id="GO:0051537">
    <property type="term" value="F:2 iron, 2 sulfur cluster binding"/>
    <property type="evidence" value="ECO:0007669"/>
    <property type="project" value="TreeGrafter"/>
</dbReference>
<dbReference type="PANTHER" id="PTHR43011">
    <property type="entry name" value="IRON-SULFUR CLUSTER ASSEMBLY 2 HOMOLOG, MITOCHONDRIAL"/>
    <property type="match status" value="1"/>
</dbReference>
<dbReference type="GO" id="GO:0005506">
    <property type="term" value="F:iron ion binding"/>
    <property type="evidence" value="ECO:0007669"/>
    <property type="project" value="TreeGrafter"/>
</dbReference>
<comment type="caution">
    <text evidence="3">The sequence shown here is derived from an EMBL/GenBank/DDBJ whole genome shotgun (WGS) entry which is preliminary data.</text>
</comment>
<organism evidence="3 4">
    <name type="scientific">Trichosporon asahii var. asahii (strain CBS 8904)</name>
    <name type="common">Yeast</name>
    <dbReference type="NCBI Taxonomy" id="1220162"/>
    <lineage>
        <taxon>Eukaryota</taxon>
        <taxon>Fungi</taxon>
        <taxon>Dikarya</taxon>
        <taxon>Basidiomycota</taxon>
        <taxon>Agaricomycotina</taxon>
        <taxon>Tremellomycetes</taxon>
        <taxon>Trichosporonales</taxon>
        <taxon>Trichosporonaceae</taxon>
        <taxon>Trichosporon</taxon>
    </lineage>
</organism>
<proteinExistence type="inferred from homology"/>
<evidence type="ECO:0000256" key="2">
    <source>
        <dbReference type="SAM" id="MobiDB-lite"/>
    </source>
</evidence>
<protein>
    <recommendedName>
        <fullName evidence="5">FeS cluster biogenesis domain-containing protein</fullName>
    </recommendedName>
</protein>
<evidence type="ECO:0008006" key="5">
    <source>
        <dbReference type="Google" id="ProtNLM"/>
    </source>
</evidence>
<dbReference type="PANTHER" id="PTHR43011:SF1">
    <property type="entry name" value="IRON-SULFUR CLUSTER ASSEMBLY 2 HOMOLOG, MITOCHONDRIAL"/>
    <property type="match status" value="1"/>
</dbReference>